<feature type="region of interest" description="Disordered" evidence="1">
    <location>
        <begin position="1"/>
        <end position="238"/>
    </location>
</feature>
<accession>A0A6G0ID92</accession>
<evidence type="ECO:0000313" key="3">
    <source>
        <dbReference type="Proteomes" id="UP000424527"/>
    </source>
</evidence>
<keyword evidence="3" id="KW-1185">Reference proteome</keyword>
<feature type="compositionally biased region" description="Basic and acidic residues" evidence="1">
    <location>
        <begin position="195"/>
        <end position="220"/>
    </location>
</feature>
<feature type="compositionally biased region" description="Basic residues" evidence="1">
    <location>
        <begin position="71"/>
        <end position="92"/>
    </location>
</feature>
<reference evidence="2 3" key="1">
    <citation type="submission" date="2019-07" db="EMBL/GenBank/DDBJ databases">
        <title>Chromosome genome assembly for large yellow croaker.</title>
        <authorList>
            <person name="Xiao S."/>
        </authorList>
    </citation>
    <scope>NUCLEOTIDE SEQUENCE [LARGE SCALE GENOMIC DNA]</scope>
    <source>
        <strain evidence="2">JMULYC20181020</strain>
        <tissue evidence="2">Muscle</tissue>
    </source>
</reference>
<protein>
    <submittedName>
        <fullName evidence="2">Uncharacterized protein</fullName>
    </submittedName>
</protein>
<name>A0A6G0ID92_LARCR</name>
<dbReference type="Proteomes" id="UP000424527">
    <property type="component" value="Unassembled WGS sequence"/>
</dbReference>
<comment type="caution">
    <text evidence="2">The sequence shown here is derived from an EMBL/GenBank/DDBJ whole genome shotgun (WGS) entry which is preliminary data.</text>
</comment>
<proteinExistence type="predicted"/>
<gene>
    <name evidence="2" type="ORF">D5F01_LYC13202</name>
</gene>
<feature type="compositionally biased region" description="Low complexity" evidence="1">
    <location>
        <begin position="49"/>
        <end position="70"/>
    </location>
</feature>
<organism evidence="2 3">
    <name type="scientific">Larimichthys crocea</name>
    <name type="common">Large yellow croaker</name>
    <name type="synonym">Pseudosciaena crocea</name>
    <dbReference type="NCBI Taxonomy" id="215358"/>
    <lineage>
        <taxon>Eukaryota</taxon>
        <taxon>Metazoa</taxon>
        <taxon>Chordata</taxon>
        <taxon>Craniata</taxon>
        <taxon>Vertebrata</taxon>
        <taxon>Euteleostomi</taxon>
        <taxon>Actinopterygii</taxon>
        <taxon>Neopterygii</taxon>
        <taxon>Teleostei</taxon>
        <taxon>Neoteleostei</taxon>
        <taxon>Acanthomorphata</taxon>
        <taxon>Eupercaria</taxon>
        <taxon>Sciaenidae</taxon>
        <taxon>Larimichthys</taxon>
    </lineage>
</organism>
<feature type="compositionally biased region" description="Basic and acidic residues" evidence="1">
    <location>
        <begin position="14"/>
        <end position="48"/>
    </location>
</feature>
<evidence type="ECO:0000313" key="2">
    <source>
        <dbReference type="EMBL" id="KAE8289317.1"/>
    </source>
</evidence>
<dbReference type="AlphaFoldDB" id="A0A6G0ID92"/>
<dbReference type="EMBL" id="REGW02000012">
    <property type="protein sequence ID" value="KAE8289317.1"/>
    <property type="molecule type" value="Genomic_DNA"/>
</dbReference>
<evidence type="ECO:0000256" key="1">
    <source>
        <dbReference type="SAM" id="MobiDB-lite"/>
    </source>
</evidence>
<sequence>MRTDVKESDEDRCEGEAMMRTDVKGGDENRREGEVMRTDVKESDEDRPAASATATPGAAASATVAPGASGIRHRRTGRRHPPPRHRERRHPPPRPGSGGIRHRDTGSGGIRHRAPGAAASAPRHRERRHPPADTGSGGIRHRGTGTAASATPQPRHRERRHPPPRHRERGGIRQHTAADGSGRHPPPPHWSGGIRHRDTGSGGIRHRDTGRGGIRHRDTGAAHPHTPTRERQHPPPRAQRRPIHLLLCGHVPTLKASRVSGVAYTMYEPSPCLTLKDTSSVCAGESRNMNTWRLRDCTCFSLGSYSPKPRSSFSNSWFGMNGGTPDTVIRTEGTDSGDTCTNKSLINTALSIS</sequence>
<feature type="compositionally biased region" description="Basic residues" evidence="1">
    <location>
        <begin position="154"/>
        <end position="168"/>
    </location>
</feature>